<evidence type="ECO:0000313" key="7">
    <source>
        <dbReference type="Proteomes" id="UP000480266"/>
    </source>
</evidence>
<dbReference type="PANTHER" id="PTHR11444">
    <property type="entry name" value="ASPARTATEAMMONIA/ARGININOSUCCINATE/ADENYLOSUCCINATE LYASE"/>
    <property type="match status" value="1"/>
</dbReference>
<keyword evidence="3" id="KW-0456">Lyase</keyword>
<feature type="domain" description="Fumarate lyase N-terminal" evidence="4">
    <location>
        <begin position="4"/>
        <end position="287"/>
    </location>
</feature>
<dbReference type="EC" id="4.2.1.2" evidence="2"/>
<name>A0A7C9RH34_9BRAD</name>
<evidence type="ECO:0000256" key="3">
    <source>
        <dbReference type="ARBA" id="ARBA00023239"/>
    </source>
</evidence>
<dbReference type="SUPFAM" id="SSF48557">
    <property type="entry name" value="L-aspartase-like"/>
    <property type="match status" value="1"/>
</dbReference>
<feature type="non-terminal residue" evidence="6">
    <location>
        <position position="1"/>
    </location>
</feature>
<dbReference type="PANTHER" id="PTHR11444:SF1">
    <property type="entry name" value="FUMARATE HYDRATASE, MITOCHONDRIAL"/>
    <property type="match status" value="1"/>
</dbReference>
<dbReference type="Pfam" id="PF10415">
    <property type="entry name" value="FumaraseC_C"/>
    <property type="match status" value="1"/>
</dbReference>
<proteinExistence type="inferred from homology"/>
<evidence type="ECO:0000259" key="4">
    <source>
        <dbReference type="Pfam" id="PF00206"/>
    </source>
</evidence>
<dbReference type="InterPro" id="IPR005677">
    <property type="entry name" value="Fum_hydII"/>
</dbReference>
<dbReference type="GO" id="GO:0006099">
    <property type="term" value="P:tricarboxylic acid cycle"/>
    <property type="evidence" value="ECO:0007669"/>
    <property type="project" value="InterPro"/>
</dbReference>
<dbReference type="AlphaFoldDB" id="A0A7C9RH34"/>
<dbReference type="HAMAP" id="MF_00743">
    <property type="entry name" value="FumaraseC"/>
    <property type="match status" value="1"/>
</dbReference>
<dbReference type="PROSITE" id="PS00163">
    <property type="entry name" value="FUMARATE_LYASES"/>
    <property type="match status" value="1"/>
</dbReference>
<dbReference type="PRINTS" id="PR00145">
    <property type="entry name" value="ARGSUCLYASE"/>
</dbReference>
<comment type="similarity">
    <text evidence="1">Belongs to the class-II fumarase/aspartase family. Fumarase subfamily.</text>
</comment>
<gene>
    <name evidence="6" type="ORF">G4V63_17175</name>
</gene>
<dbReference type="Gene3D" id="1.20.200.10">
    <property type="entry name" value="Fumarase/aspartase (Central domain)"/>
    <property type="match status" value="1"/>
</dbReference>
<protein>
    <recommendedName>
        <fullName evidence="2">fumarate hydratase</fullName>
        <ecNumber evidence="2">4.2.1.2</ecNumber>
    </recommendedName>
</protein>
<sequence>AQTNLELGLLDQRRARAIVRAAREVIDGKLDDNFPLVVWQTGSGTQSNMNLNEVIANRASELLGGEPGTKKPVHPNDHVNMSQSSNDSFPTAMHIAAAERITHDLIPALTILLKALRQKEKAFARIVKIGRTHTQDATPLTLGQEFSGYAAQVESGIARIRAAAKDLYPLAQGGTAVGTGLNSKPRFAKLFAKQVASLTKLPFTSAQNKFEALASNDAYVFVHGAINSMATGLFKIANDIRLLGSGPRSGLGELILPENEPGSSIMPGKVNPTQCEAMTMVCCQIFGNQTAITVAGSQGHFELNVYKPVLAHCMLQSIQLMADVARSFTEHCVVGIRADEKRIDELMRRSLMLVTALAPKIGYDNAAKVAKTAHARGTTLKEEAVRLGLVSEAEFDRLVKPDKMTHPG</sequence>
<dbReference type="InterPro" id="IPR024083">
    <property type="entry name" value="Fumarase/histidase_N"/>
</dbReference>
<dbReference type="Proteomes" id="UP000480266">
    <property type="component" value="Unassembled WGS sequence"/>
</dbReference>
<evidence type="ECO:0000313" key="6">
    <source>
        <dbReference type="EMBL" id="NGX96877.1"/>
    </source>
</evidence>
<dbReference type="Pfam" id="PF00206">
    <property type="entry name" value="Lyase_1"/>
    <property type="match status" value="1"/>
</dbReference>
<dbReference type="InterPro" id="IPR022761">
    <property type="entry name" value="Fumarate_lyase_N"/>
</dbReference>
<dbReference type="GO" id="GO:0006106">
    <property type="term" value="P:fumarate metabolic process"/>
    <property type="evidence" value="ECO:0007669"/>
    <property type="project" value="InterPro"/>
</dbReference>
<reference evidence="6" key="1">
    <citation type="submission" date="2020-02" db="EMBL/GenBank/DDBJ databases">
        <title>Draft genome sequence of Candidatus Afipia apatlaquensis IBT-C3, a potential strain for decolorization of textile dyes.</title>
        <authorList>
            <person name="Sanchez-Reyes A."/>
            <person name="Breton-Deval L."/>
            <person name="Mangelson H."/>
            <person name="Sanchez-Flores A."/>
        </authorList>
    </citation>
    <scope>NUCLEOTIDE SEQUENCE [LARGE SCALE GENOMIC DNA]</scope>
    <source>
        <strain evidence="6">IBT-C3</strain>
    </source>
</reference>
<evidence type="ECO:0000259" key="5">
    <source>
        <dbReference type="Pfam" id="PF10415"/>
    </source>
</evidence>
<evidence type="ECO:0000256" key="1">
    <source>
        <dbReference type="ARBA" id="ARBA00009084"/>
    </source>
</evidence>
<dbReference type="Gene3D" id="1.10.275.10">
    <property type="entry name" value="Fumarase/aspartase (N-terminal domain)"/>
    <property type="match status" value="1"/>
</dbReference>
<keyword evidence="7" id="KW-1185">Reference proteome</keyword>
<dbReference type="GO" id="GO:0006108">
    <property type="term" value="P:malate metabolic process"/>
    <property type="evidence" value="ECO:0007669"/>
    <property type="project" value="TreeGrafter"/>
</dbReference>
<accession>A0A7C9RH34</accession>
<dbReference type="InterPro" id="IPR020557">
    <property type="entry name" value="Fumarate_lyase_CS"/>
</dbReference>
<comment type="caution">
    <text evidence="6">The sequence shown here is derived from an EMBL/GenBank/DDBJ whole genome shotgun (WGS) entry which is preliminary data.</text>
</comment>
<feature type="domain" description="Fumarase C C-terminal" evidence="5">
    <location>
        <begin position="353"/>
        <end position="406"/>
    </location>
</feature>
<dbReference type="CDD" id="cd01362">
    <property type="entry name" value="Fumarase_classII"/>
    <property type="match status" value="1"/>
</dbReference>
<dbReference type="InterPro" id="IPR008948">
    <property type="entry name" value="L-Aspartase-like"/>
</dbReference>
<dbReference type="FunFam" id="1.10.40.30:FF:000002">
    <property type="entry name" value="Fumarate hydratase class II"/>
    <property type="match status" value="1"/>
</dbReference>
<dbReference type="Gene3D" id="1.10.40.30">
    <property type="entry name" value="Fumarase/aspartase (C-terminal domain)"/>
    <property type="match status" value="1"/>
</dbReference>
<dbReference type="EMBL" id="JAAMRR010000875">
    <property type="protein sequence ID" value="NGX96877.1"/>
    <property type="molecule type" value="Genomic_DNA"/>
</dbReference>
<dbReference type="InterPro" id="IPR000362">
    <property type="entry name" value="Fumarate_lyase_fam"/>
</dbReference>
<dbReference type="InterPro" id="IPR018951">
    <property type="entry name" value="Fumarase_C_C"/>
</dbReference>
<evidence type="ECO:0000256" key="2">
    <source>
        <dbReference type="ARBA" id="ARBA00012921"/>
    </source>
</evidence>
<dbReference type="PRINTS" id="PR00149">
    <property type="entry name" value="FUMRATELYASE"/>
</dbReference>
<dbReference type="GO" id="GO:0004333">
    <property type="term" value="F:fumarate hydratase activity"/>
    <property type="evidence" value="ECO:0007669"/>
    <property type="project" value="UniProtKB-EC"/>
</dbReference>
<dbReference type="FunFam" id="1.20.200.10:FF:000001">
    <property type="entry name" value="Fumarate hydratase, mitochondrial"/>
    <property type="match status" value="1"/>
</dbReference>
<organism evidence="6 7">
    <name type="scientific">Candidatus Afipia apatlaquensis</name>
    <dbReference type="NCBI Taxonomy" id="2712852"/>
    <lineage>
        <taxon>Bacteria</taxon>
        <taxon>Pseudomonadati</taxon>
        <taxon>Pseudomonadota</taxon>
        <taxon>Alphaproteobacteria</taxon>
        <taxon>Hyphomicrobiales</taxon>
        <taxon>Nitrobacteraceae</taxon>
        <taxon>Afipia</taxon>
    </lineage>
</organism>